<dbReference type="Pfam" id="PF06041">
    <property type="entry name" value="DUF924"/>
    <property type="match status" value="1"/>
</dbReference>
<dbReference type="SUPFAM" id="SSF48452">
    <property type="entry name" value="TPR-like"/>
    <property type="match status" value="1"/>
</dbReference>
<accession>A0A3N4UL99</accession>
<dbReference type="InterPro" id="IPR011990">
    <property type="entry name" value="TPR-like_helical_dom_sf"/>
</dbReference>
<protein>
    <submittedName>
        <fullName evidence="1">Uncharacterized protein (DUF924 family)</fullName>
    </submittedName>
</protein>
<dbReference type="Proteomes" id="UP000269689">
    <property type="component" value="Unassembled WGS sequence"/>
</dbReference>
<evidence type="ECO:0000313" key="1">
    <source>
        <dbReference type="EMBL" id="RPE71213.1"/>
    </source>
</evidence>
<sequence>MAQSQPTPETMTPENVLSFWLDELTPQQWYSVDENLDARIRDKFLATWEKAQQGAFSLWLTHASGALAYIILNDQMPRNMFRGSGKSFASDRIALAAAKAAISKGWDLKIDAPARQFFYLPLMHSECLTDQERNICLFKERMGSTGDNLAHAKAHRNIIRDFGRFPYRNEALKRATTVAEAKFLERGGYRSALEHVSQKAA</sequence>
<comment type="caution">
    <text evidence="1">The sequence shown here is derived from an EMBL/GenBank/DDBJ whole genome shotgun (WGS) entry which is preliminary data.</text>
</comment>
<gene>
    <name evidence="1" type="ORF">EDD53_0327</name>
</gene>
<name>A0A3N4UL99_9RHOB</name>
<dbReference type="InterPro" id="IPR010323">
    <property type="entry name" value="DUF924"/>
</dbReference>
<organism evidence="1 2">
    <name type="scientific">Pacificibacter maritimus</name>
    <dbReference type="NCBI Taxonomy" id="762213"/>
    <lineage>
        <taxon>Bacteria</taxon>
        <taxon>Pseudomonadati</taxon>
        <taxon>Pseudomonadota</taxon>
        <taxon>Alphaproteobacteria</taxon>
        <taxon>Rhodobacterales</taxon>
        <taxon>Roseobacteraceae</taxon>
        <taxon>Pacificibacter</taxon>
    </lineage>
</organism>
<dbReference type="Gene3D" id="1.20.58.320">
    <property type="entry name" value="TPR-like"/>
    <property type="match status" value="1"/>
</dbReference>
<dbReference type="Gene3D" id="1.25.40.10">
    <property type="entry name" value="Tetratricopeptide repeat domain"/>
    <property type="match status" value="1"/>
</dbReference>
<evidence type="ECO:0000313" key="2">
    <source>
        <dbReference type="Proteomes" id="UP000269689"/>
    </source>
</evidence>
<dbReference type="EMBL" id="RKQK01000001">
    <property type="protein sequence ID" value="RPE71213.1"/>
    <property type="molecule type" value="Genomic_DNA"/>
</dbReference>
<keyword evidence="2" id="KW-1185">Reference proteome</keyword>
<reference evidence="1 2" key="1">
    <citation type="submission" date="2018-11" db="EMBL/GenBank/DDBJ databases">
        <title>Genomic Encyclopedia of Type Strains, Phase IV (KMG-IV): sequencing the most valuable type-strain genomes for metagenomic binning, comparative biology and taxonomic classification.</title>
        <authorList>
            <person name="Goeker M."/>
        </authorList>
    </citation>
    <scope>NUCLEOTIDE SEQUENCE [LARGE SCALE GENOMIC DNA]</scope>
    <source>
        <strain evidence="1 2">DSM 104731</strain>
    </source>
</reference>
<dbReference type="RefSeq" id="WP_246002137.1">
    <property type="nucleotide sequence ID" value="NZ_RKQK01000001.1"/>
</dbReference>
<proteinExistence type="predicted"/>
<dbReference type="AlphaFoldDB" id="A0A3N4UL99"/>